<dbReference type="OrthoDB" id="1494555at2"/>
<accession>A0A3M9MS33</accession>
<feature type="signal peptide" evidence="1">
    <location>
        <begin position="1"/>
        <end position="19"/>
    </location>
</feature>
<proteinExistence type="predicted"/>
<evidence type="ECO:0000313" key="2">
    <source>
        <dbReference type="EMBL" id="RNI27528.1"/>
    </source>
</evidence>
<dbReference type="RefSeq" id="WP_123133995.1">
    <property type="nucleotide sequence ID" value="NZ_JBHMAD010000002.1"/>
</dbReference>
<reference evidence="2 3" key="1">
    <citation type="submission" date="2018-11" db="EMBL/GenBank/DDBJ databases">
        <title>Rufibacter latericius sp. nov., isolated from water in Baiyang Lake.</title>
        <authorList>
            <person name="Yang Y."/>
        </authorList>
    </citation>
    <scope>NUCLEOTIDE SEQUENCE [LARGE SCALE GENOMIC DNA]</scope>
    <source>
        <strain evidence="2 3">MCC P1</strain>
    </source>
</reference>
<dbReference type="AlphaFoldDB" id="A0A3M9MS33"/>
<dbReference type="Proteomes" id="UP000271010">
    <property type="component" value="Unassembled WGS sequence"/>
</dbReference>
<gene>
    <name evidence="2" type="ORF">EFA69_15490</name>
</gene>
<sequence length="252" mass="29019">MKKLFLTFVCVSAFCSAWAQRPLAVPYVLGLLDDHNGRLLAKESGAQSAQLDKFHAIESTLVSYLDSLLMLENKRTPDKIQYSFTTWEKDGCYYCKEFKLLQSKKLSEKINGSYTFKPGKDEGSRAQGLYVGTLKKNLFKTPKERCSFLAGAFARYGSREEHLYKFRLTNSLSKFNAILSELKALRCEVVNVDEKDGEPRVQQISFIPSEELKAYLDKQLRIQTDIQRRKEKFAREHKPGKEAENLFLMNEE</sequence>
<keyword evidence="1" id="KW-0732">Signal</keyword>
<organism evidence="2 3">
    <name type="scientific">Rufibacter immobilis</name>
    <dbReference type="NCBI Taxonomy" id="1348778"/>
    <lineage>
        <taxon>Bacteria</taxon>
        <taxon>Pseudomonadati</taxon>
        <taxon>Bacteroidota</taxon>
        <taxon>Cytophagia</taxon>
        <taxon>Cytophagales</taxon>
        <taxon>Hymenobacteraceae</taxon>
        <taxon>Rufibacter</taxon>
    </lineage>
</organism>
<comment type="caution">
    <text evidence="2">The sequence shown here is derived from an EMBL/GenBank/DDBJ whole genome shotgun (WGS) entry which is preliminary data.</text>
</comment>
<protein>
    <submittedName>
        <fullName evidence="2">Uncharacterized protein</fullName>
    </submittedName>
</protein>
<evidence type="ECO:0000256" key="1">
    <source>
        <dbReference type="SAM" id="SignalP"/>
    </source>
</evidence>
<dbReference type="EMBL" id="RJJE01000017">
    <property type="protein sequence ID" value="RNI27528.1"/>
    <property type="molecule type" value="Genomic_DNA"/>
</dbReference>
<feature type="chain" id="PRO_5018093931" evidence="1">
    <location>
        <begin position="20"/>
        <end position="252"/>
    </location>
</feature>
<name>A0A3M9MS33_9BACT</name>
<keyword evidence="3" id="KW-1185">Reference proteome</keyword>
<evidence type="ECO:0000313" key="3">
    <source>
        <dbReference type="Proteomes" id="UP000271010"/>
    </source>
</evidence>